<accession>A0A8H3CVR1</accession>
<feature type="chain" id="PRO_5034287097" description="GOLD domain-containing protein" evidence="1">
    <location>
        <begin position="19"/>
        <end position="228"/>
    </location>
</feature>
<protein>
    <recommendedName>
        <fullName evidence="4">GOLD domain-containing protein</fullName>
    </recommendedName>
</protein>
<sequence>MRNAAVLLCSTVAAGAYASTVVASHQSVIDPGPSSLRAACSSLSSTLVPVDRYEVHQYTEIALHYLDGTKNVISATGHHPNCVPEAPGRHLVSSPRAQDARPYKATWARIRYVASSLSESPCAEGILSENVNTISVHALSTDTSTSTGVDIPEVTETSPSEHLVKQVGSTMTTEDVGYEPVRRRATLGELCQLLVLFMVLGALHYASMQMAARWQAPPPMERRSPQCE</sequence>
<dbReference type="AlphaFoldDB" id="A0A8H3CVR1"/>
<evidence type="ECO:0000313" key="3">
    <source>
        <dbReference type="Proteomes" id="UP000663831"/>
    </source>
</evidence>
<organism evidence="2 3">
    <name type="scientific">Rhizoctonia solani</name>
    <dbReference type="NCBI Taxonomy" id="456999"/>
    <lineage>
        <taxon>Eukaryota</taxon>
        <taxon>Fungi</taxon>
        <taxon>Dikarya</taxon>
        <taxon>Basidiomycota</taxon>
        <taxon>Agaricomycotina</taxon>
        <taxon>Agaricomycetes</taxon>
        <taxon>Cantharellales</taxon>
        <taxon>Ceratobasidiaceae</taxon>
        <taxon>Rhizoctonia</taxon>
    </lineage>
</organism>
<dbReference type="EMBL" id="CAJMWV010004597">
    <property type="protein sequence ID" value="CAE6501756.1"/>
    <property type="molecule type" value="Genomic_DNA"/>
</dbReference>
<evidence type="ECO:0008006" key="4">
    <source>
        <dbReference type="Google" id="ProtNLM"/>
    </source>
</evidence>
<keyword evidence="1" id="KW-0732">Signal</keyword>
<feature type="signal peptide" evidence="1">
    <location>
        <begin position="1"/>
        <end position="18"/>
    </location>
</feature>
<dbReference type="OrthoDB" id="3137142at2759"/>
<reference evidence="2" key="1">
    <citation type="submission" date="2021-01" db="EMBL/GenBank/DDBJ databases">
        <authorList>
            <person name="Kaushik A."/>
        </authorList>
    </citation>
    <scope>NUCLEOTIDE SEQUENCE</scope>
    <source>
        <strain evidence="2">AG3-1AP</strain>
    </source>
</reference>
<evidence type="ECO:0000313" key="2">
    <source>
        <dbReference type="EMBL" id="CAE6501756.1"/>
    </source>
</evidence>
<name>A0A8H3CVR1_9AGAM</name>
<evidence type="ECO:0000256" key="1">
    <source>
        <dbReference type="SAM" id="SignalP"/>
    </source>
</evidence>
<proteinExistence type="predicted"/>
<dbReference type="Proteomes" id="UP000663831">
    <property type="component" value="Unassembled WGS sequence"/>
</dbReference>
<comment type="caution">
    <text evidence="2">The sequence shown here is derived from an EMBL/GenBank/DDBJ whole genome shotgun (WGS) entry which is preliminary data.</text>
</comment>
<gene>
    <name evidence="2" type="ORF">RDB_LOCUS120039</name>
</gene>